<evidence type="ECO:0008006" key="4">
    <source>
        <dbReference type="Google" id="ProtNLM"/>
    </source>
</evidence>
<reference evidence="3" key="1">
    <citation type="submission" date="2017-02" db="EMBL/GenBank/DDBJ databases">
        <authorList>
            <person name="Varghese N."/>
            <person name="Submissions S."/>
        </authorList>
    </citation>
    <scope>NUCLEOTIDE SEQUENCE [LARGE SCALE GENOMIC DNA]</scope>
    <source>
        <strain evidence="3">DSM 22270</strain>
    </source>
</reference>
<gene>
    <name evidence="2" type="ORF">SAMN05660293_02841</name>
</gene>
<dbReference type="STRING" id="651661.SAMN05660293_02841"/>
<keyword evidence="1" id="KW-1133">Transmembrane helix</keyword>
<keyword evidence="1" id="KW-0472">Membrane</keyword>
<sequence length="302" mass="34195">MGKILVVNYSQTGQLNEIIDQFLSPFDPDSIERHQIHPVTPFIFPWTTEEFFDKMPECVQEDTIPLKPIPFVARHYDLIVLGYQPWFLSPSPPVTSLLKDPDFQSITNGTPVVTIIGGRNMWLNSQESIKNLIKNVGGKLVGNIPLMDRTSNLISAFTILHWMLTGRKDSKWNIFPLPGVSDEDIKSAAKFGAIVKSAATKSDYSNLQKEILATGLIAIPTDILFIEQRAKKLFRIWASLIKKKGTTPAKRKRLVGFFKYYLLIALFMVAPVILFVYNLLIVPFTGNTIKKKKEYFCGVETK</sequence>
<dbReference type="Gene3D" id="3.40.50.360">
    <property type="match status" value="1"/>
</dbReference>
<name>A0A1T5F744_9BACT</name>
<evidence type="ECO:0000313" key="2">
    <source>
        <dbReference type="EMBL" id="SKB91848.1"/>
    </source>
</evidence>
<dbReference type="OrthoDB" id="4547866at2"/>
<dbReference type="Proteomes" id="UP000190897">
    <property type="component" value="Unassembled WGS sequence"/>
</dbReference>
<dbReference type="InterPro" id="IPR029039">
    <property type="entry name" value="Flavoprotein-like_sf"/>
</dbReference>
<dbReference type="AlphaFoldDB" id="A0A1T5F744"/>
<protein>
    <recommendedName>
        <fullName evidence="4">Dialkylrecorsinol condensing enzyme DarA</fullName>
    </recommendedName>
</protein>
<evidence type="ECO:0000256" key="1">
    <source>
        <dbReference type="SAM" id="Phobius"/>
    </source>
</evidence>
<evidence type="ECO:0000313" key="3">
    <source>
        <dbReference type="Proteomes" id="UP000190897"/>
    </source>
</evidence>
<organism evidence="2 3">
    <name type="scientific">Dyadobacter psychrophilus</name>
    <dbReference type="NCBI Taxonomy" id="651661"/>
    <lineage>
        <taxon>Bacteria</taxon>
        <taxon>Pseudomonadati</taxon>
        <taxon>Bacteroidota</taxon>
        <taxon>Cytophagia</taxon>
        <taxon>Cytophagales</taxon>
        <taxon>Spirosomataceae</taxon>
        <taxon>Dyadobacter</taxon>
    </lineage>
</organism>
<dbReference type="SUPFAM" id="SSF52218">
    <property type="entry name" value="Flavoproteins"/>
    <property type="match status" value="1"/>
</dbReference>
<proteinExistence type="predicted"/>
<accession>A0A1T5F744</accession>
<dbReference type="EMBL" id="FUZA01000003">
    <property type="protein sequence ID" value="SKB91848.1"/>
    <property type="molecule type" value="Genomic_DNA"/>
</dbReference>
<feature type="transmembrane region" description="Helical" evidence="1">
    <location>
        <begin position="260"/>
        <end position="280"/>
    </location>
</feature>
<keyword evidence="3" id="KW-1185">Reference proteome</keyword>
<dbReference type="RefSeq" id="WP_082215403.1">
    <property type="nucleotide sequence ID" value="NZ_FUZA01000003.1"/>
</dbReference>
<keyword evidence="1" id="KW-0812">Transmembrane</keyword>